<dbReference type="InterPro" id="IPR032675">
    <property type="entry name" value="LRR_dom_sf"/>
</dbReference>
<evidence type="ECO:0000313" key="2">
    <source>
        <dbReference type="Proteomes" id="UP000030669"/>
    </source>
</evidence>
<dbReference type="KEGG" id="gtr:GLOTRDRAFT_95735"/>
<accession>S7RCY2</accession>
<dbReference type="OrthoDB" id="2269034at2759"/>
<dbReference type="HOGENOM" id="CLU_585333_0_0_1"/>
<protein>
    <recommendedName>
        <fullName evidence="3">F-box domain-containing protein</fullName>
    </recommendedName>
</protein>
<dbReference type="GeneID" id="19309749"/>
<evidence type="ECO:0000313" key="1">
    <source>
        <dbReference type="EMBL" id="EPQ52055.1"/>
    </source>
</evidence>
<dbReference type="Gene3D" id="3.80.10.10">
    <property type="entry name" value="Ribonuclease Inhibitor"/>
    <property type="match status" value="1"/>
</dbReference>
<dbReference type="OMA" id="MTIHASI"/>
<dbReference type="EMBL" id="KB469308">
    <property type="protein sequence ID" value="EPQ52055.1"/>
    <property type="molecule type" value="Genomic_DNA"/>
</dbReference>
<dbReference type="RefSeq" id="XP_007869255.1">
    <property type="nucleotide sequence ID" value="XM_007871064.1"/>
</dbReference>
<dbReference type="SUPFAM" id="SSF52047">
    <property type="entry name" value="RNI-like"/>
    <property type="match status" value="1"/>
</dbReference>
<keyword evidence="2" id="KW-1185">Reference proteome</keyword>
<proteinExistence type="predicted"/>
<sequence length="467" mass="52813">MSWSKAPVNMVPVELLSEVFVLCLPGDLYGSPDPLLAPLIFLRLCRYWGDTALSIKQLWCALSVTAPENTVSASRRHHVKQWLARSGTGPLHLKIQADDRSLLKVDSYMPLLAPHFQRCTELHLHLPFEHIREFPNLPMPALESACLVLDMQYHSGPNHEDHLIISFDSSPRLRSVDLATRGYFLSYNAWPLYARLTRLQLHNIFTVHHLRDALRRCERLEYCKLHFSDRAEYDADEPEKLILPSLRVLDVDVTSVVLDDLLLTFVFPALRTLHIKVDEDFSSDVLLRLLSGSKCPLEDLQVYGARHLFNTRTEFDAFATLLGPSLKRLWLGGVHHSRDAFNLCSGRNITALSFVPSENRFPLPLLEDLTVAFPSDVCPEEADVLPAEEMLLSRLQRGDDDDQDRCLKIALIAILAVNQVQLWSCENGSIKTQVCGPRELLLTMCGKPRTGSGVSRLEDDTDSFGPF</sequence>
<dbReference type="eggNOG" id="ENOG502RC9B">
    <property type="taxonomic scope" value="Eukaryota"/>
</dbReference>
<dbReference type="AlphaFoldDB" id="S7RCY2"/>
<evidence type="ECO:0008006" key="3">
    <source>
        <dbReference type="Google" id="ProtNLM"/>
    </source>
</evidence>
<name>S7RCY2_GLOTA</name>
<dbReference type="Proteomes" id="UP000030669">
    <property type="component" value="Unassembled WGS sequence"/>
</dbReference>
<gene>
    <name evidence="1" type="ORF">GLOTRDRAFT_95735</name>
</gene>
<reference evidence="1 2" key="1">
    <citation type="journal article" date="2012" name="Science">
        <title>The Paleozoic origin of enzymatic lignin decomposition reconstructed from 31 fungal genomes.</title>
        <authorList>
            <person name="Floudas D."/>
            <person name="Binder M."/>
            <person name="Riley R."/>
            <person name="Barry K."/>
            <person name="Blanchette R.A."/>
            <person name="Henrissat B."/>
            <person name="Martinez A.T."/>
            <person name="Otillar R."/>
            <person name="Spatafora J.W."/>
            <person name="Yadav J.S."/>
            <person name="Aerts A."/>
            <person name="Benoit I."/>
            <person name="Boyd A."/>
            <person name="Carlson A."/>
            <person name="Copeland A."/>
            <person name="Coutinho P.M."/>
            <person name="de Vries R.P."/>
            <person name="Ferreira P."/>
            <person name="Findley K."/>
            <person name="Foster B."/>
            <person name="Gaskell J."/>
            <person name="Glotzer D."/>
            <person name="Gorecki P."/>
            <person name="Heitman J."/>
            <person name="Hesse C."/>
            <person name="Hori C."/>
            <person name="Igarashi K."/>
            <person name="Jurgens J.A."/>
            <person name="Kallen N."/>
            <person name="Kersten P."/>
            <person name="Kohler A."/>
            <person name="Kuees U."/>
            <person name="Kumar T.K.A."/>
            <person name="Kuo A."/>
            <person name="LaButti K."/>
            <person name="Larrondo L.F."/>
            <person name="Lindquist E."/>
            <person name="Ling A."/>
            <person name="Lombard V."/>
            <person name="Lucas S."/>
            <person name="Lundell T."/>
            <person name="Martin R."/>
            <person name="McLaughlin D.J."/>
            <person name="Morgenstern I."/>
            <person name="Morin E."/>
            <person name="Murat C."/>
            <person name="Nagy L.G."/>
            <person name="Nolan M."/>
            <person name="Ohm R.A."/>
            <person name="Patyshakuliyeva A."/>
            <person name="Rokas A."/>
            <person name="Ruiz-Duenas F.J."/>
            <person name="Sabat G."/>
            <person name="Salamov A."/>
            <person name="Samejima M."/>
            <person name="Schmutz J."/>
            <person name="Slot J.C."/>
            <person name="St John F."/>
            <person name="Stenlid J."/>
            <person name="Sun H."/>
            <person name="Sun S."/>
            <person name="Syed K."/>
            <person name="Tsang A."/>
            <person name="Wiebenga A."/>
            <person name="Young D."/>
            <person name="Pisabarro A."/>
            <person name="Eastwood D.C."/>
            <person name="Martin F."/>
            <person name="Cullen D."/>
            <person name="Grigoriev I.V."/>
            <person name="Hibbett D.S."/>
        </authorList>
    </citation>
    <scope>NUCLEOTIDE SEQUENCE [LARGE SCALE GENOMIC DNA]</scope>
    <source>
        <strain evidence="1 2">ATCC 11539</strain>
    </source>
</reference>
<organism evidence="1 2">
    <name type="scientific">Gloeophyllum trabeum (strain ATCC 11539 / FP-39264 / Madison 617)</name>
    <name type="common">Brown rot fungus</name>
    <dbReference type="NCBI Taxonomy" id="670483"/>
    <lineage>
        <taxon>Eukaryota</taxon>
        <taxon>Fungi</taxon>
        <taxon>Dikarya</taxon>
        <taxon>Basidiomycota</taxon>
        <taxon>Agaricomycotina</taxon>
        <taxon>Agaricomycetes</taxon>
        <taxon>Gloeophyllales</taxon>
        <taxon>Gloeophyllaceae</taxon>
        <taxon>Gloeophyllum</taxon>
    </lineage>
</organism>